<sequence length="446" mass="50661">MKSGRKITFFSTVKIGKFTDDFMIELYYNWNPETLQLPLFTSASMFNQVNEELDNLLMETNHFLLLLLLMHYCEIENYCECLKEAMLASVAKNEIVTASFNIPSDSGQLRKALSLGEPWTGEMFRAKLLLLFILITGQLTSSFPSLSSQLEGQQSSYNRAASKLVKALKYLFDLQRNATFLTRAETNETESEYIGNNNNTTSYNNETDFLTLYPTRLMLIRPIVELKTPDYNESTLDFDIWNTTSNISALNLKDLMINKTMSPVQKMHSIISKLLDQNDAGKALQVDVAFFDQICKLAQPAKQCGKNCNRTEVEKSTGKSSKTNSLVQYLCVDRFQTVKNNVPCLQNLLRNRGKFCVTKCRKAESKKQDSTQVFLLSRHNFDMKNDLTKSMCKYTKCMAACFVPKIGEQCGRDVAEITKEAVKMGLSAFQDVFEFIDDGEKACEVA</sequence>
<comment type="caution">
    <text evidence="1">The sequence shown here is derived from an EMBL/GenBank/DDBJ whole genome shotgun (WGS) entry which is preliminary data.</text>
</comment>
<dbReference type="GO" id="GO:0032259">
    <property type="term" value="P:methylation"/>
    <property type="evidence" value="ECO:0007669"/>
    <property type="project" value="UniProtKB-KW"/>
</dbReference>
<accession>A0ABR3KHL2</accession>
<dbReference type="Proteomes" id="UP001558632">
    <property type="component" value="Unassembled WGS sequence"/>
</dbReference>
<gene>
    <name evidence="1" type="ORF">TSPI_00309</name>
</gene>
<reference evidence="1 2" key="1">
    <citation type="submission" date="2024-07" db="EMBL/GenBank/DDBJ databases">
        <title>Enhanced genomic and transcriptomic resources for Trichinella pseudospiralis and T. spiralis underpin the discovery of pronounced molecular differences between stages and species.</title>
        <authorList>
            <person name="Pasi K.K."/>
            <person name="La Rosa G."/>
            <person name="Gomez-Morales M.A."/>
            <person name="Tosini F."/>
            <person name="Sumanam S."/>
            <person name="Young N.D."/>
            <person name="Chang B.C."/>
            <person name="Robin G.B."/>
        </authorList>
    </citation>
    <scope>NUCLEOTIDE SEQUENCE [LARGE SCALE GENOMIC DNA]</scope>
    <source>
        <strain evidence="1">ISS534</strain>
    </source>
</reference>
<protein>
    <submittedName>
        <fullName evidence="1">Modification methylase StsI</fullName>
    </submittedName>
</protein>
<evidence type="ECO:0000313" key="1">
    <source>
        <dbReference type="EMBL" id="KAL1238498.1"/>
    </source>
</evidence>
<keyword evidence="2" id="KW-1185">Reference proteome</keyword>
<keyword evidence="1" id="KW-0489">Methyltransferase</keyword>
<dbReference type="EMBL" id="JBEUSY010000312">
    <property type="protein sequence ID" value="KAL1238498.1"/>
    <property type="molecule type" value="Genomic_DNA"/>
</dbReference>
<dbReference type="GO" id="GO:0008168">
    <property type="term" value="F:methyltransferase activity"/>
    <property type="evidence" value="ECO:0007669"/>
    <property type="project" value="UniProtKB-KW"/>
</dbReference>
<keyword evidence="1" id="KW-0808">Transferase</keyword>
<name>A0ABR3KHL2_TRISP</name>
<evidence type="ECO:0000313" key="2">
    <source>
        <dbReference type="Proteomes" id="UP001558632"/>
    </source>
</evidence>
<organism evidence="1 2">
    <name type="scientific">Trichinella spiralis</name>
    <name type="common">Trichina worm</name>
    <dbReference type="NCBI Taxonomy" id="6334"/>
    <lineage>
        <taxon>Eukaryota</taxon>
        <taxon>Metazoa</taxon>
        <taxon>Ecdysozoa</taxon>
        <taxon>Nematoda</taxon>
        <taxon>Enoplea</taxon>
        <taxon>Dorylaimia</taxon>
        <taxon>Trichinellida</taxon>
        <taxon>Trichinellidae</taxon>
        <taxon>Trichinella</taxon>
    </lineage>
</organism>
<dbReference type="PANTHER" id="PTHR36944">
    <property type="entry name" value="PROTEIN CBG02791-RELATED"/>
    <property type="match status" value="1"/>
</dbReference>
<proteinExistence type="predicted"/>
<dbReference type="PANTHER" id="PTHR36944:SF2">
    <property type="entry name" value="CPG4 DOMAIN-CONTAINING PROTEIN"/>
    <property type="match status" value="1"/>
</dbReference>